<feature type="region of interest" description="Disordered" evidence="1">
    <location>
        <begin position="1"/>
        <end position="26"/>
    </location>
</feature>
<protein>
    <submittedName>
        <fullName evidence="2">Uncharacterized protein</fullName>
    </submittedName>
</protein>
<evidence type="ECO:0000313" key="3">
    <source>
        <dbReference type="Proteomes" id="UP000324222"/>
    </source>
</evidence>
<organism evidence="2 3">
    <name type="scientific">Portunus trituberculatus</name>
    <name type="common">Swimming crab</name>
    <name type="synonym">Neptunus trituberculatus</name>
    <dbReference type="NCBI Taxonomy" id="210409"/>
    <lineage>
        <taxon>Eukaryota</taxon>
        <taxon>Metazoa</taxon>
        <taxon>Ecdysozoa</taxon>
        <taxon>Arthropoda</taxon>
        <taxon>Crustacea</taxon>
        <taxon>Multicrustacea</taxon>
        <taxon>Malacostraca</taxon>
        <taxon>Eumalacostraca</taxon>
        <taxon>Eucarida</taxon>
        <taxon>Decapoda</taxon>
        <taxon>Pleocyemata</taxon>
        <taxon>Brachyura</taxon>
        <taxon>Eubrachyura</taxon>
        <taxon>Portunoidea</taxon>
        <taxon>Portunidae</taxon>
        <taxon>Portuninae</taxon>
        <taxon>Portunus</taxon>
    </lineage>
</organism>
<proteinExistence type="predicted"/>
<dbReference type="AlphaFoldDB" id="A0A5B7HKX9"/>
<gene>
    <name evidence="2" type="ORF">E2C01_067854</name>
</gene>
<accession>A0A5B7HKX9</accession>
<sequence length="139" mass="15115">MTPLPTLAPPAPPPEPLASSSLPIPQPKYLPLPPHESLEKYLKTAFLEGAPSHTAGLSFTLSNNCKQTLLRHKLKQVLRCSILCLVNRLRQIQKEEKTSTDALMVGSSGSRDLEAHVVFVVPGTKTPPVKDVTTQDDSL</sequence>
<dbReference type="Proteomes" id="UP000324222">
    <property type="component" value="Unassembled WGS sequence"/>
</dbReference>
<dbReference type="EMBL" id="VSRR010036955">
    <property type="protein sequence ID" value="MPC73521.1"/>
    <property type="molecule type" value="Genomic_DNA"/>
</dbReference>
<keyword evidence="3" id="KW-1185">Reference proteome</keyword>
<reference evidence="2 3" key="1">
    <citation type="submission" date="2019-05" db="EMBL/GenBank/DDBJ databases">
        <title>Another draft genome of Portunus trituberculatus and its Hox gene families provides insights of decapod evolution.</title>
        <authorList>
            <person name="Jeong J.-H."/>
            <person name="Song I."/>
            <person name="Kim S."/>
            <person name="Choi T."/>
            <person name="Kim D."/>
            <person name="Ryu S."/>
            <person name="Kim W."/>
        </authorList>
    </citation>
    <scope>NUCLEOTIDE SEQUENCE [LARGE SCALE GENOMIC DNA]</scope>
    <source>
        <tissue evidence="2">Muscle</tissue>
    </source>
</reference>
<evidence type="ECO:0000256" key="1">
    <source>
        <dbReference type="SAM" id="MobiDB-lite"/>
    </source>
</evidence>
<feature type="compositionally biased region" description="Pro residues" evidence="1">
    <location>
        <begin position="1"/>
        <end position="16"/>
    </location>
</feature>
<evidence type="ECO:0000313" key="2">
    <source>
        <dbReference type="EMBL" id="MPC73521.1"/>
    </source>
</evidence>
<comment type="caution">
    <text evidence="2">The sequence shown here is derived from an EMBL/GenBank/DDBJ whole genome shotgun (WGS) entry which is preliminary data.</text>
</comment>
<name>A0A5B7HKX9_PORTR</name>